<proteinExistence type="predicted"/>
<reference evidence="2 3" key="1">
    <citation type="submission" date="2023-01" db="EMBL/GenBank/DDBJ databases">
        <title>Analysis of 21 Apiospora genomes using comparative genomics revels a genus with tremendous synthesis potential of carbohydrate active enzymes and secondary metabolites.</title>
        <authorList>
            <person name="Sorensen T."/>
        </authorList>
    </citation>
    <scope>NUCLEOTIDE SEQUENCE [LARGE SCALE GENOMIC DNA]</scope>
    <source>
        <strain evidence="2 3">CBS 20057</strain>
    </source>
</reference>
<gene>
    <name evidence="2" type="ORF">PG991_013831</name>
</gene>
<dbReference type="EMBL" id="JAQQWI010000018">
    <property type="protein sequence ID" value="KAK8001609.1"/>
    <property type="molecule type" value="Genomic_DNA"/>
</dbReference>
<name>A0ABR1R789_9PEZI</name>
<dbReference type="Proteomes" id="UP001396898">
    <property type="component" value="Unassembled WGS sequence"/>
</dbReference>
<sequence>MAITHPQGMHPQVPAAARMAAARNPVLTTRVLPALAVVGASYAVVSYVRKELGRETNTFDKMFDQQNTPEVMAARKKALEIEVNGDPRNNLLNILGWTK</sequence>
<organism evidence="2 3">
    <name type="scientific">Apiospora marii</name>
    <dbReference type="NCBI Taxonomy" id="335849"/>
    <lineage>
        <taxon>Eukaryota</taxon>
        <taxon>Fungi</taxon>
        <taxon>Dikarya</taxon>
        <taxon>Ascomycota</taxon>
        <taxon>Pezizomycotina</taxon>
        <taxon>Sordariomycetes</taxon>
        <taxon>Xylariomycetidae</taxon>
        <taxon>Amphisphaeriales</taxon>
        <taxon>Apiosporaceae</taxon>
        <taxon>Apiospora</taxon>
    </lineage>
</organism>
<protein>
    <submittedName>
        <fullName evidence="2">Uncharacterized protein</fullName>
    </submittedName>
</protein>
<evidence type="ECO:0000313" key="3">
    <source>
        <dbReference type="Proteomes" id="UP001396898"/>
    </source>
</evidence>
<evidence type="ECO:0000256" key="1">
    <source>
        <dbReference type="SAM" id="Phobius"/>
    </source>
</evidence>
<keyword evidence="3" id="KW-1185">Reference proteome</keyword>
<feature type="transmembrane region" description="Helical" evidence="1">
    <location>
        <begin position="31"/>
        <end position="48"/>
    </location>
</feature>
<comment type="caution">
    <text evidence="2">The sequence shown here is derived from an EMBL/GenBank/DDBJ whole genome shotgun (WGS) entry which is preliminary data.</text>
</comment>
<evidence type="ECO:0000313" key="2">
    <source>
        <dbReference type="EMBL" id="KAK8001609.1"/>
    </source>
</evidence>
<keyword evidence="1" id="KW-0472">Membrane</keyword>
<accession>A0ABR1R789</accession>
<keyword evidence="1" id="KW-1133">Transmembrane helix</keyword>
<keyword evidence="1" id="KW-0812">Transmembrane</keyword>